<accession>A0A1V0US51</accession>
<sequence>MVIEQLEWRNILFYFGQERNTLLFFVVAPKRASWKTFCQYMWISTPTKKNLEHSAYYSTMCRHTAIETKKGLSLKGERIDQFPINKGGRLSESMFRVRVLAPISL</sequence>
<name>A0A1V0US51_9BACL</name>
<evidence type="ECO:0000313" key="1">
    <source>
        <dbReference type="EMBL" id="ARF68004.1"/>
    </source>
</evidence>
<protein>
    <submittedName>
        <fullName evidence="1">Uncharacterized protein</fullName>
    </submittedName>
</protein>
<gene>
    <name evidence="1" type="ORF">B7C51_09410</name>
</gene>
<dbReference type="Proteomes" id="UP000192727">
    <property type="component" value="Chromosome"/>
</dbReference>
<evidence type="ECO:0000313" key="2">
    <source>
        <dbReference type="Proteomes" id="UP000192727"/>
    </source>
</evidence>
<organism evidence="1 2">
    <name type="scientific">Paenibacillus larvae subsp. pulvifaciens</name>
    <dbReference type="NCBI Taxonomy" id="1477"/>
    <lineage>
        <taxon>Bacteria</taxon>
        <taxon>Bacillati</taxon>
        <taxon>Bacillota</taxon>
        <taxon>Bacilli</taxon>
        <taxon>Bacillales</taxon>
        <taxon>Paenibacillaceae</taxon>
        <taxon>Paenibacillus</taxon>
    </lineage>
</organism>
<reference evidence="1 2" key="1">
    <citation type="submission" date="2017-03" db="EMBL/GenBank/DDBJ databases">
        <title>Paenibacillus larvae genome sequencing.</title>
        <authorList>
            <person name="Dingman D.W."/>
        </authorList>
    </citation>
    <scope>NUCLEOTIDE SEQUENCE [LARGE SCALE GENOMIC DNA]</scope>
    <source>
        <strain evidence="1 2">SAG 10367</strain>
    </source>
</reference>
<dbReference type="EMBL" id="CP020557">
    <property type="protein sequence ID" value="ARF68004.1"/>
    <property type="molecule type" value="Genomic_DNA"/>
</dbReference>
<dbReference type="AlphaFoldDB" id="A0A1V0US51"/>
<proteinExistence type="predicted"/>